<evidence type="ECO:0000313" key="3">
    <source>
        <dbReference type="Proteomes" id="UP000663832"/>
    </source>
</evidence>
<protein>
    <submittedName>
        <fullName evidence="1">Uncharacterized protein</fullName>
    </submittedName>
</protein>
<dbReference type="AlphaFoldDB" id="A0A815MDN8"/>
<evidence type="ECO:0000313" key="4">
    <source>
        <dbReference type="Proteomes" id="UP000663877"/>
    </source>
</evidence>
<keyword evidence="3" id="KW-1185">Reference proteome</keyword>
<evidence type="ECO:0000313" key="2">
    <source>
        <dbReference type="EMBL" id="CAF1620185.1"/>
    </source>
</evidence>
<name>A0A815MDN8_9BILA</name>
<evidence type="ECO:0000313" key="1">
    <source>
        <dbReference type="EMBL" id="CAF1419186.1"/>
    </source>
</evidence>
<dbReference type="OrthoDB" id="10559607at2759"/>
<comment type="caution">
    <text evidence="1">The sequence shown here is derived from an EMBL/GenBank/DDBJ whole genome shotgun (WGS) entry which is preliminary data.</text>
</comment>
<gene>
    <name evidence="1" type="ORF">BJG266_LOCUS38678</name>
    <name evidence="2" type="ORF">QVE165_LOCUS55539</name>
</gene>
<accession>A0A815MDN8</accession>
<dbReference type="Proteomes" id="UP000663877">
    <property type="component" value="Unassembled WGS sequence"/>
</dbReference>
<dbReference type="EMBL" id="CAJNOM010001831">
    <property type="protein sequence ID" value="CAF1620185.1"/>
    <property type="molecule type" value="Genomic_DNA"/>
</dbReference>
<proteinExistence type="predicted"/>
<dbReference type="EMBL" id="CAJNOI010001510">
    <property type="protein sequence ID" value="CAF1419186.1"/>
    <property type="molecule type" value="Genomic_DNA"/>
</dbReference>
<organism evidence="1 4">
    <name type="scientific">Adineta steineri</name>
    <dbReference type="NCBI Taxonomy" id="433720"/>
    <lineage>
        <taxon>Eukaryota</taxon>
        <taxon>Metazoa</taxon>
        <taxon>Spiralia</taxon>
        <taxon>Gnathifera</taxon>
        <taxon>Rotifera</taxon>
        <taxon>Eurotatoria</taxon>
        <taxon>Bdelloidea</taxon>
        <taxon>Adinetida</taxon>
        <taxon>Adinetidae</taxon>
        <taxon>Adineta</taxon>
    </lineage>
</organism>
<dbReference type="Proteomes" id="UP000663832">
    <property type="component" value="Unassembled WGS sequence"/>
</dbReference>
<reference evidence="1" key="1">
    <citation type="submission" date="2021-02" db="EMBL/GenBank/DDBJ databases">
        <authorList>
            <person name="Nowell W R."/>
        </authorList>
    </citation>
    <scope>NUCLEOTIDE SEQUENCE</scope>
</reference>
<sequence>MVFINEIMHMVIKEDEEKQISQASAIINTDTEFDQEDHYGADNESTDSQHMSMISDAAFHEFLAKILRKLIVFDRNPAGKCQEVDPKVGSVQRKYCFHEICKIPRNRSFPCRIVRSGNRQLAV</sequence>